<keyword evidence="1" id="KW-0732">Signal</keyword>
<feature type="domain" description="Polysaccharide export protein N-terminal" evidence="2">
    <location>
        <begin position="81"/>
        <end position="173"/>
    </location>
</feature>
<dbReference type="InterPro" id="IPR003715">
    <property type="entry name" value="Poly_export_N"/>
</dbReference>
<name>A0A087PKY6_9PROT</name>
<sequence>MTKSWARLKIAGTLALCLGSTALLPGCSLPNAGPLAGEMEDTKGVEIIPVTPELALSMTRQLQAEEQRKLTDALTKLANAPPVRDYTLQPGDTVDVALWSFADGASTVQTAPATPGPQATKLGTFQIDTAGTITLPYAGRIAIAHHTPNAARDIIAHRYAQLGIVHAPDVTINSSASQNGIIVTGSTGEPKVLSWNPGGITLARAITLTLGNGTTTLSENSALDTSTNAISVAIIRQGEEVDLPVPDALNRDIPLRPADKIIMRREPAVQVTVIGGGVSRDGLYGFSKPQSLAATIAGAQGLNPNAANSTRIFVFRQQPDNQKPLLYIFSWKDGNGLIAAQRFPVRDQDIVYVAESPIVPISRVLNTIFQMALPATIAR</sequence>
<dbReference type="PANTHER" id="PTHR33619:SF3">
    <property type="entry name" value="POLYSACCHARIDE EXPORT PROTEIN GFCE-RELATED"/>
    <property type="match status" value="1"/>
</dbReference>
<evidence type="ECO:0000259" key="2">
    <source>
        <dbReference type="Pfam" id="PF02563"/>
    </source>
</evidence>
<dbReference type="InterPro" id="IPR049712">
    <property type="entry name" value="Poly_export"/>
</dbReference>
<dbReference type="Gene3D" id="3.10.560.10">
    <property type="entry name" value="Outer membrane lipoprotein wza domain like"/>
    <property type="match status" value="2"/>
</dbReference>
<protein>
    <submittedName>
        <fullName evidence="3">Polysaccharide biosynthesis/export protein</fullName>
    </submittedName>
</protein>
<dbReference type="PATRIC" id="fig|178901.10.peg.1982"/>
<organism evidence="3 4">
    <name type="scientific">Acetobacter malorum</name>
    <dbReference type="NCBI Taxonomy" id="178901"/>
    <lineage>
        <taxon>Bacteria</taxon>
        <taxon>Pseudomonadati</taxon>
        <taxon>Pseudomonadota</taxon>
        <taxon>Alphaproteobacteria</taxon>
        <taxon>Acetobacterales</taxon>
        <taxon>Acetobacteraceae</taxon>
        <taxon>Acetobacter</taxon>
    </lineage>
</organism>
<comment type="caution">
    <text evidence="3">The sequence shown here is derived from an EMBL/GenBank/DDBJ whole genome shotgun (WGS) entry which is preliminary data.</text>
</comment>
<dbReference type="eggNOG" id="COG1596">
    <property type="taxonomic scope" value="Bacteria"/>
</dbReference>
<dbReference type="Gene3D" id="3.30.1950.10">
    <property type="entry name" value="wza like domain"/>
    <property type="match status" value="1"/>
</dbReference>
<dbReference type="STRING" id="178901.AmDm5_2041"/>
<dbReference type="PANTHER" id="PTHR33619">
    <property type="entry name" value="POLYSACCHARIDE EXPORT PROTEIN GFCE-RELATED"/>
    <property type="match status" value="1"/>
</dbReference>
<evidence type="ECO:0000313" key="4">
    <source>
        <dbReference type="Proteomes" id="UP000077349"/>
    </source>
</evidence>
<evidence type="ECO:0000256" key="1">
    <source>
        <dbReference type="ARBA" id="ARBA00022729"/>
    </source>
</evidence>
<evidence type="ECO:0000313" key="3">
    <source>
        <dbReference type="EMBL" id="OAG76155.1"/>
    </source>
</evidence>
<dbReference type="Pfam" id="PF02563">
    <property type="entry name" value="Poly_export"/>
    <property type="match status" value="1"/>
</dbReference>
<reference evidence="3 4" key="1">
    <citation type="submission" date="2016-03" db="EMBL/GenBank/DDBJ databases">
        <title>Draft genome sequence of Acetobacter malorum CECT 7742, a strain isolated from strawberry vinegar.</title>
        <authorList>
            <person name="Sainz F."/>
            <person name="Mas A."/>
            <person name="Torija M.J."/>
        </authorList>
    </citation>
    <scope>NUCLEOTIDE SEQUENCE [LARGE SCALE GENOMIC DNA]</scope>
    <source>
        <strain evidence="3 4">CECT 7742</strain>
    </source>
</reference>
<dbReference type="Proteomes" id="UP000077349">
    <property type="component" value="Unassembled WGS sequence"/>
</dbReference>
<accession>A0A087PKY6</accession>
<proteinExistence type="predicted"/>
<dbReference type="EMBL" id="LVHD01000018">
    <property type="protein sequence ID" value="OAG76155.1"/>
    <property type="molecule type" value="Genomic_DNA"/>
</dbReference>
<gene>
    <name evidence="3" type="ORF">Amal_01926</name>
</gene>
<dbReference type="AlphaFoldDB" id="A0A087PKY6"/>
<dbReference type="GO" id="GO:0015159">
    <property type="term" value="F:polysaccharide transmembrane transporter activity"/>
    <property type="evidence" value="ECO:0007669"/>
    <property type="project" value="InterPro"/>
</dbReference>